<dbReference type="RefSeq" id="WP_009197558.1">
    <property type="nucleotide sequence ID" value="NZ_AODQ01000207.1"/>
</dbReference>
<feature type="transmembrane region" description="Helical" evidence="2">
    <location>
        <begin position="102"/>
        <end position="121"/>
    </location>
</feature>
<dbReference type="Gene3D" id="3.30.450.40">
    <property type="match status" value="1"/>
</dbReference>
<keyword evidence="2" id="KW-1133">Transmembrane helix</keyword>
<dbReference type="Proteomes" id="UP000011910">
    <property type="component" value="Unassembled WGS sequence"/>
</dbReference>
<feature type="coiled-coil region" evidence="1">
    <location>
        <begin position="394"/>
        <end position="452"/>
    </location>
</feature>
<dbReference type="InterPro" id="IPR003018">
    <property type="entry name" value="GAF"/>
</dbReference>
<feature type="transmembrane region" description="Helical" evidence="2">
    <location>
        <begin position="27"/>
        <end position="45"/>
    </location>
</feature>
<protein>
    <submittedName>
        <fullName evidence="4">Putative periplasmic ligand-binding sensor domain protein</fullName>
    </submittedName>
</protein>
<evidence type="ECO:0000256" key="2">
    <source>
        <dbReference type="SAM" id="Phobius"/>
    </source>
</evidence>
<keyword evidence="2" id="KW-0472">Membrane</keyword>
<sequence length="455" mass="51655">MINNLLTLGVREHYPEYLQHKIRISNILWIVMLFFAGGYSLIIGLKIPALSFIPIVGTSSMVGALLLNFLGFHVLYRLLLTAGPLFSVYCYHLGVVPANGTALPSSIALILAFSILPFILFDVREKGALGFSIFVGYLALISFRWTNSWIEIPDINEAAIRSGLYQEFSITASFIVLCSTVYSLTYFAFNAERTRNRLLEEGEQKTRQLQAREAELQEHLHKLELSRKEEQQRNWAAQGFTHFAGLLRKNDNQQQLADELLRELTRYIDANQGALYLVEGVGEELHLQLKACYAYSRKKYREQRLQPGEGLIGQCYLERESVYITDVPQGYTHITSGLGDATPSAILIVPLIANEKVEGILEFASFSPFAPHIRQFVEKLGVDIAATLGISRINTLTRQLLDDARQQAEQMRAQEEEMRQNLEELAATQEEMQRKEKEYMRQIAELQAALQLQES</sequence>
<comment type="caution">
    <text evidence="4">The sequence shown here is derived from an EMBL/GenBank/DDBJ whole genome shotgun (WGS) entry which is preliminary data.</text>
</comment>
<gene>
    <name evidence="4" type="ORF">ADICEAN_04183</name>
</gene>
<dbReference type="STRING" id="1279009.ADICEAN_04183"/>
<evidence type="ECO:0000259" key="3">
    <source>
        <dbReference type="Pfam" id="PF13185"/>
    </source>
</evidence>
<dbReference type="SUPFAM" id="SSF55781">
    <property type="entry name" value="GAF domain-like"/>
    <property type="match status" value="1"/>
</dbReference>
<keyword evidence="1" id="KW-0175">Coiled coil</keyword>
<feature type="transmembrane region" description="Helical" evidence="2">
    <location>
        <begin position="170"/>
        <end position="189"/>
    </location>
</feature>
<dbReference type="EMBL" id="AODQ01000207">
    <property type="protein sequence ID" value="EMR00693.1"/>
    <property type="molecule type" value="Genomic_DNA"/>
</dbReference>
<proteinExistence type="predicted"/>
<name>M7MW78_9BACT</name>
<organism evidence="4 5">
    <name type="scientific">Cesiribacter andamanensis AMV16</name>
    <dbReference type="NCBI Taxonomy" id="1279009"/>
    <lineage>
        <taxon>Bacteria</taxon>
        <taxon>Pseudomonadati</taxon>
        <taxon>Bacteroidota</taxon>
        <taxon>Cytophagia</taxon>
        <taxon>Cytophagales</taxon>
        <taxon>Cesiribacteraceae</taxon>
        <taxon>Cesiribacter</taxon>
    </lineage>
</organism>
<keyword evidence="2" id="KW-0812">Transmembrane</keyword>
<feature type="domain" description="GAF" evidence="3">
    <location>
        <begin position="253"/>
        <end position="387"/>
    </location>
</feature>
<feature type="coiled-coil region" evidence="1">
    <location>
        <begin position="199"/>
        <end position="270"/>
    </location>
</feature>
<accession>M7MW78</accession>
<evidence type="ECO:0000256" key="1">
    <source>
        <dbReference type="SAM" id="Coils"/>
    </source>
</evidence>
<reference evidence="4 5" key="1">
    <citation type="journal article" date="2013" name="Genome Announc.">
        <title>Draft Genome Sequence of Cesiribacter andamanensis Strain AMV16T, Isolated from a Soil Sample from a Mud Volcano in the Andaman Islands, India.</title>
        <authorList>
            <person name="Shivaji S."/>
            <person name="Ara S."/>
            <person name="Begum Z."/>
            <person name="Srinivas T.N."/>
            <person name="Singh A."/>
            <person name="Kumar Pinnaka A."/>
        </authorList>
    </citation>
    <scope>NUCLEOTIDE SEQUENCE [LARGE SCALE GENOMIC DNA]</scope>
    <source>
        <strain evidence="4 5">AMV16</strain>
    </source>
</reference>
<dbReference type="InterPro" id="IPR029016">
    <property type="entry name" value="GAF-like_dom_sf"/>
</dbReference>
<dbReference type="OrthoDB" id="1109395at2"/>
<dbReference type="Pfam" id="PF13185">
    <property type="entry name" value="GAF_2"/>
    <property type="match status" value="1"/>
</dbReference>
<dbReference type="AlphaFoldDB" id="M7MW78"/>
<dbReference type="eggNOG" id="COG2203">
    <property type="taxonomic scope" value="Bacteria"/>
</dbReference>
<feature type="transmembrane region" description="Helical" evidence="2">
    <location>
        <begin position="78"/>
        <end position="96"/>
    </location>
</feature>
<keyword evidence="5" id="KW-1185">Reference proteome</keyword>
<feature type="transmembrane region" description="Helical" evidence="2">
    <location>
        <begin position="51"/>
        <end position="71"/>
    </location>
</feature>
<evidence type="ECO:0000313" key="5">
    <source>
        <dbReference type="Proteomes" id="UP000011910"/>
    </source>
</evidence>
<feature type="transmembrane region" description="Helical" evidence="2">
    <location>
        <begin position="128"/>
        <end position="150"/>
    </location>
</feature>
<evidence type="ECO:0000313" key="4">
    <source>
        <dbReference type="EMBL" id="EMR00693.1"/>
    </source>
</evidence>